<dbReference type="PANTHER" id="PTHR43355:SF2">
    <property type="entry name" value="FLAVIN REDUCTASE (NADPH)"/>
    <property type="match status" value="1"/>
</dbReference>
<dbReference type="Proteomes" id="UP000799424">
    <property type="component" value="Unassembled WGS sequence"/>
</dbReference>
<dbReference type="Pfam" id="PF13460">
    <property type="entry name" value="NAD_binding_10"/>
    <property type="match status" value="1"/>
</dbReference>
<evidence type="ECO:0000259" key="2">
    <source>
        <dbReference type="Pfam" id="PF13460"/>
    </source>
</evidence>
<evidence type="ECO:0000313" key="3">
    <source>
        <dbReference type="EMBL" id="KAF2822392.1"/>
    </source>
</evidence>
<dbReference type="OrthoDB" id="63935at2759"/>
<dbReference type="GO" id="GO:0042602">
    <property type="term" value="F:riboflavin reductase (NADPH) activity"/>
    <property type="evidence" value="ECO:0007669"/>
    <property type="project" value="TreeGrafter"/>
</dbReference>
<keyword evidence="4" id="KW-1185">Reference proteome</keyword>
<dbReference type="InterPro" id="IPR016040">
    <property type="entry name" value="NAD(P)-bd_dom"/>
</dbReference>
<dbReference type="EMBL" id="MU006234">
    <property type="protein sequence ID" value="KAF2822392.1"/>
    <property type="molecule type" value="Genomic_DNA"/>
</dbReference>
<reference evidence="3" key="1">
    <citation type="journal article" date="2020" name="Stud. Mycol.">
        <title>101 Dothideomycetes genomes: a test case for predicting lifestyles and emergence of pathogens.</title>
        <authorList>
            <person name="Haridas S."/>
            <person name="Albert R."/>
            <person name="Binder M."/>
            <person name="Bloem J."/>
            <person name="Labutti K."/>
            <person name="Salamov A."/>
            <person name="Andreopoulos B."/>
            <person name="Baker S."/>
            <person name="Barry K."/>
            <person name="Bills G."/>
            <person name="Bluhm B."/>
            <person name="Cannon C."/>
            <person name="Castanera R."/>
            <person name="Culley D."/>
            <person name="Daum C."/>
            <person name="Ezra D."/>
            <person name="Gonzalez J."/>
            <person name="Henrissat B."/>
            <person name="Kuo A."/>
            <person name="Liang C."/>
            <person name="Lipzen A."/>
            <person name="Lutzoni F."/>
            <person name="Magnuson J."/>
            <person name="Mondo S."/>
            <person name="Nolan M."/>
            <person name="Ohm R."/>
            <person name="Pangilinan J."/>
            <person name="Park H.-J."/>
            <person name="Ramirez L."/>
            <person name="Alfaro M."/>
            <person name="Sun H."/>
            <person name="Tritt A."/>
            <person name="Yoshinaga Y."/>
            <person name="Zwiers L.-H."/>
            <person name="Turgeon B."/>
            <person name="Goodwin S."/>
            <person name="Spatafora J."/>
            <person name="Crous P."/>
            <person name="Grigoriev I."/>
        </authorList>
    </citation>
    <scope>NUCLEOTIDE SEQUENCE</scope>
    <source>
        <strain evidence="3">CBS 113818</strain>
    </source>
</reference>
<dbReference type="GO" id="GO:0004074">
    <property type="term" value="F:biliverdin reductase [NAD(P)H] activity"/>
    <property type="evidence" value="ECO:0007669"/>
    <property type="project" value="TreeGrafter"/>
</dbReference>
<gene>
    <name evidence="3" type="ORF">CC86DRAFT_410004</name>
</gene>
<dbReference type="InterPro" id="IPR036291">
    <property type="entry name" value="NAD(P)-bd_dom_sf"/>
</dbReference>
<dbReference type="PANTHER" id="PTHR43355">
    <property type="entry name" value="FLAVIN REDUCTASE (NADPH)"/>
    <property type="match status" value="1"/>
</dbReference>
<dbReference type="PROSITE" id="PS51257">
    <property type="entry name" value="PROKAR_LIPOPROTEIN"/>
    <property type="match status" value="1"/>
</dbReference>
<dbReference type="AlphaFoldDB" id="A0A6A6ZMS7"/>
<sequence length="278" mass="30063">MISSKPTVAFFGATGGSACACLALALKAGHHCTALVRTPSKLDNLLTTQYNVSRSSINELLTIYQGDAKDHVDVSSSLINPSSPSHFVDIIYTSIGTYPIFQASIGRPFPLPAKDATICEDGMAAQFAAIDRLSIRSHISTTVNGKKPLIVVISSTASGDVWKALPWSWITAPLYIWLLGAPHDDKLAMEKLLHADRGAHVRDFVVVRPAILTDGPVRGVGKVRVGWEWGLERERKRAAPGPVAGWSIGRNDLGLWLYEKVVKEGGGEWEGKCVSLSY</sequence>
<evidence type="ECO:0000256" key="1">
    <source>
        <dbReference type="ARBA" id="ARBA00038376"/>
    </source>
</evidence>
<dbReference type="Gene3D" id="3.40.50.720">
    <property type="entry name" value="NAD(P)-binding Rossmann-like Domain"/>
    <property type="match status" value="1"/>
</dbReference>
<protein>
    <recommendedName>
        <fullName evidence="2">NAD(P)-binding domain-containing protein</fullName>
    </recommendedName>
</protein>
<proteinExistence type="inferred from homology"/>
<comment type="similarity">
    <text evidence="1">Belongs to the avfA family.</text>
</comment>
<dbReference type="InterPro" id="IPR051606">
    <property type="entry name" value="Polyketide_Oxido-like"/>
</dbReference>
<dbReference type="SUPFAM" id="SSF51735">
    <property type="entry name" value="NAD(P)-binding Rossmann-fold domains"/>
    <property type="match status" value="1"/>
</dbReference>
<feature type="domain" description="NAD(P)-binding" evidence="2">
    <location>
        <begin position="12"/>
        <end position="221"/>
    </location>
</feature>
<organism evidence="3 4">
    <name type="scientific">Ophiobolus disseminans</name>
    <dbReference type="NCBI Taxonomy" id="1469910"/>
    <lineage>
        <taxon>Eukaryota</taxon>
        <taxon>Fungi</taxon>
        <taxon>Dikarya</taxon>
        <taxon>Ascomycota</taxon>
        <taxon>Pezizomycotina</taxon>
        <taxon>Dothideomycetes</taxon>
        <taxon>Pleosporomycetidae</taxon>
        <taxon>Pleosporales</taxon>
        <taxon>Pleosporineae</taxon>
        <taxon>Phaeosphaeriaceae</taxon>
        <taxon>Ophiobolus</taxon>
    </lineage>
</organism>
<accession>A0A6A6ZMS7</accession>
<evidence type="ECO:0000313" key="4">
    <source>
        <dbReference type="Proteomes" id="UP000799424"/>
    </source>
</evidence>
<name>A0A6A6ZMS7_9PLEO</name>